<proteinExistence type="predicted"/>
<organism evidence="2 3">
    <name type="scientific">Sphingobium fontiphilum</name>
    <dbReference type="NCBI Taxonomy" id="944425"/>
    <lineage>
        <taxon>Bacteria</taxon>
        <taxon>Pseudomonadati</taxon>
        <taxon>Pseudomonadota</taxon>
        <taxon>Alphaproteobacteria</taxon>
        <taxon>Sphingomonadales</taxon>
        <taxon>Sphingomonadaceae</taxon>
        <taxon>Sphingobium</taxon>
    </lineage>
</organism>
<keyword evidence="3" id="KW-1185">Reference proteome</keyword>
<feature type="signal peptide" evidence="1">
    <location>
        <begin position="1"/>
        <end position="23"/>
    </location>
</feature>
<reference evidence="2 3" key="1">
    <citation type="submission" date="2020-08" db="EMBL/GenBank/DDBJ databases">
        <title>Genomic Encyclopedia of Type Strains, Phase IV (KMG-IV): sequencing the most valuable type-strain genomes for metagenomic binning, comparative biology and taxonomic classification.</title>
        <authorList>
            <person name="Goeker M."/>
        </authorList>
    </citation>
    <scope>NUCLEOTIDE SEQUENCE [LARGE SCALE GENOMIC DNA]</scope>
    <source>
        <strain evidence="2 3">DSM 29348</strain>
    </source>
</reference>
<evidence type="ECO:0000313" key="3">
    <source>
        <dbReference type="Proteomes" id="UP000552757"/>
    </source>
</evidence>
<evidence type="ECO:0000256" key="1">
    <source>
        <dbReference type="SAM" id="SignalP"/>
    </source>
</evidence>
<accession>A0A7W6GNE4</accession>
<evidence type="ECO:0008006" key="4">
    <source>
        <dbReference type="Google" id="ProtNLM"/>
    </source>
</evidence>
<keyword evidence="1" id="KW-0732">Signal</keyword>
<name>A0A7W6GNE4_9SPHN</name>
<evidence type="ECO:0000313" key="2">
    <source>
        <dbReference type="EMBL" id="MBB3981710.1"/>
    </source>
</evidence>
<feature type="chain" id="PRO_5031082931" description="DUF4402 domain-containing protein" evidence="1">
    <location>
        <begin position="24"/>
        <end position="176"/>
    </location>
</feature>
<sequence>MKRAIFLLCAFLAAGLAAMPAIAGDEDHDPVSSSRRSDARRGEATVQILRSVAVTKTANLNFGALFASARASTVRVRTNGARVCGPGLNCLGTASAGAFAIAGIPGESVSVSIDDPTVTLSDGASHAMPVTLSVSARHLTLAGGNATVRIGGLLKVAANQPAGVYSGQYSISVHYQ</sequence>
<protein>
    <recommendedName>
        <fullName evidence="4">DUF4402 domain-containing protein</fullName>
    </recommendedName>
</protein>
<gene>
    <name evidence="2" type="ORF">GGR44_001357</name>
</gene>
<dbReference type="RefSeq" id="WP_183954746.1">
    <property type="nucleotide sequence ID" value="NZ_JACIEB010000002.1"/>
</dbReference>
<dbReference type="AlphaFoldDB" id="A0A7W6GNE4"/>
<dbReference type="Pfam" id="PF14352">
    <property type="entry name" value="DUF4402"/>
    <property type="match status" value="1"/>
</dbReference>
<dbReference type="EMBL" id="JACIEB010000002">
    <property type="protein sequence ID" value="MBB3981710.1"/>
    <property type="molecule type" value="Genomic_DNA"/>
</dbReference>
<dbReference type="InterPro" id="IPR025514">
    <property type="entry name" value="DUF4402"/>
</dbReference>
<dbReference type="Proteomes" id="UP000552757">
    <property type="component" value="Unassembled WGS sequence"/>
</dbReference>
<comment type="caution">
    <text evidence="2">The sequence shown here is derived from an EMBL/GenBank/DDBJ whole genome shotgun (WGS) entry which is preliminary data.</text>
</comment>